<proteinExistence type="predicted"/>
<dbReference type="Proteomes" id="UP000007266">
    <property type="component" value="Unassembled WGS sequence"/>
</dbReference>
<evidence type="ECO:0000313" key="3">
    <source>
        <dbReference type="Proteomes" id="UP000007266"/>
    </source>
</evidence>
<accession>A0A139W9Y2</accession>
<reference evidence="2 3" key="1">
    <citation type="journal article" date="2008" name="Nature">
        <title>The genome of the model beetle and pest Tribolium castaneum.</title>
        <authorList>
            <consortium name="Tribolium Genome Sequencing Consortium"/>
            <person name="Richards S."/>
            <person name="Gibbs R.A."/>
            <person name="Weinstock G.M."/>
            <person name="Brown S.J."/>
            <person name="Denell R."/>
            <person name="Beeman R.W."/>
            <person name="Gibbs R."/>
            <person name="Beeman R.W."/>
            <person name="Brown S.J."/>
            <person name="Bucher G."/>
            <person name="Friedrich M."/>
            <person name="Grimmelikhuijzen C.J."/>
            <person name="Klingler M."/>
            <person name="Lorenzen M."/>
            <person name="Richards S."/>
            <person name="Roth S."/>
            <person name="Schroder R."/>
            <person name="Tautz D."/>
            <person name="Zdobnov E.M."/>
            <person name="Muzny D."/>
            <person name="Gibbs R.A."/>
            <person name="Weinstock G.M."/>
            <person name="Attaway T."/>
            <person name="Bell S."/>
            <person name="Buhay C.J."/>
            <person name="Chandrabose M.N."/>
            <person name="Chavez D."/>
            <person name="Clerk-Blankenburg K.P."/>
            <person name="Cree A."/>
            <person name="Dao M."/>
            <person name="Davis C."/>
            <person name="Chacko J."/>
            <person name="Dinh H."/>
            <person name="Dugan-Rocha S."/>
            <person name="Fowler G."/>
            <person name="Garner T.T."/>
            <person name="Garnes J."/>
            <person name="Gnirke A."/>
            <person name="Hawes A."/>
            <person name="Hernandez J."/>
            <person name="Hines S."/>
            <person name="Holder M."/>
            <person name="Hume J."/>
            <person name="Jhangiani S.N."/>
            <person name="Joshi V."/>
            <person name="Khan Z.M."/>
            <person name="Jackson L."/>
            <person name="Kovar C."/>
            <person name="Kowis A."/>
            <person name="Lee S."/>
            <person name="Lewis L.R."/>
            <person name="Margolis J."/>
            <person name="Morgan M."/>
            <person name="Nazareth L.V."/>
            <person name="Nguyen N."/>
            <person name="Okwuonu G."/>
            <person name="Parker D."/>
            <person name="Richards S."/>
            <person name="Ruiz S.J."/>
            <person name="Santibanez J."/>
            <person name="Savard J."/>
            <person name="Scherer S.E."/>
            <person name="Schneider B."/>
            <person name="Sodergren E."/>
            <person name="Tautz D."/>
            <person name="Vattahil S."/>
            <person name="Villasana D."/>
            <person name="White C.S."/>
            <person name="Wright R."/>
            <person name="Park Y."/>
            <person name="Beeman R.W."/>
            <person name="Lord J."/>
            <person name="Oppert B."/>
            <person name="Lorenzen M."/>
            <person name="Brown S."/>
            <person name="Wang L."/>
            <person name="Savard J."/>
            <person name="Tautz D."/>
            <person name="Richards S."/>
            <person name="Weinstock G."/>
            <person name="Gibbs R.A."/>
            <person name="Liu Y."/>
            <person name="Worley K."/>
            <person name="Weinstock G."/>
            <person name="Elsik C.G."/>
            <person name="Reese J.T."/>
            <person name="Elhaik E."/>
            <person name="Landan G."/>
            <person name="Graur D."/>
            <person name="Arensburger P."/>
            <person name="Atkinson P."/>
            <person name="Beeman R.W."/>
            <person name="Beidler J."/>
            <person name="Brown S.J."/>
            <person name="Demuth J.P."/>
            <person name="Drury D.W."/>
            <person name="Du Y.Z."/>
            <person name="Fujiwara H."/>
            <person name="Lorenzen M."/>
            <person name="Maselli V."/>
            <person name="Osanai M."/>
            <person name="Park Y."/>
            <person name="Robertson H.M."/>
            <person name="Tu Z."/>
            <person name="Wang J.J."/>
            <person name="Wang S."/>
            <person name="Richards S."/>
            <person name="Song H."/>
            <person name="Zhang L."/>
            <person name="Sodergren E."/>
            <person name="Werner D."/>
            <person name="Stanke M."/>
            <person name="Morgenstern B."/>
            <person name="Solovyev V."/>
            <person name="Kosarev P."/>
            <person name="Brown G."/>
            <person name="Chen H.C."/>
            <person name="Ermolaeva O."/>
            <person name="Hlavina W."/>
            <person name="Kapustin Y."/>
            <person name="Kiryutin B."/>
            <person name="Kitts P."/>
            <person name="Maglott D."/>
            <person name="Pruitt K."/>
            <person name="Sapojnikov V."/>
            <person name="Souvorov A."/>
            <person name="Mackey A.J."/>
            <person name="Waterhouse R.M."/>
            <person name="Wyder S."/>
            <person name="Zdobnov E.M."/>
            <person name="Zdobnov E.M."/>
            <person name="Wyder S."/>
            <person name="Kriventseva E.V."/>
            <person name="Kadowaki T."/>
            <person name="Bork P."/>
            <person name="Aranda M."/>
            <person name="Bao R."/>
            <person name="Beermann A."/>
            <person name="Berns N."/>
            <person name="Bolognesi R."/>
            <person name="Bonneton F."/>
            <person name="Bopp D."/>
            <person name="Brown S.J."/>
            <person name="Bucher G."/>
            <person name="Butts T."/>
            <person name="Chaumot A."/>
            <person name="Denell R.E."/>
            <person name="Ferrier D.E."/>
            <person name="Friedrich M."/>
            <person name="Gordon C.M."/>
            <person name="Jindra M."/>
            <person name="Klingler M."/>
            <person name="Lan Q."/>
            <person name="Lattorff H.M."/>
            <person name="Laudet V."/>
            <person name="von Levetsow C."/>
            <person name="Liu Z."/>
            <person name="Lutz R."/>
            <person name="Lynch J.A."/>
            <person name="da Fonseca R.N."/>
            <person name="Posnien N."/>
            <person name="Reuter R."/>
            <person name="Roth S."/>
            <person name="Savard J."/>
            <person name="Schinko J.B."/>
            <person name="Schmitt C."/>
            <person name="Schoppmeier M."/>
            <person name="Schroder R."/>
            <person name="Shippy T.D."/>
            <person name="Simonnet F."/>
            <person name="Marques-Souza H."/>
            <person name="Tautz D."/>
            <person name="Tomoyasu Y."/>
            <person name="Trauner J."/>
            <person name="Van der Zee M."/>
            <person name="Vervoort M."/>
            <person name="Wittkopp N."/>
            <person name="Wimmer E.A."/>
            <person name="Yang X."/>
            <person name="Jones A.K."/>
            <person name="Sattelle D.B."/>
            <person name="Ebert P.R."/>
            <person name="Nelson D."/>
            <person name="Scott J.G."/>
            <person name="Beeman R.W."/>
            <person name="Muthukrishnan S."/>
            <person name="Kramer K.J."/>
            <person name="Arakane Y."/>
            <person name="Beeman R.W."/>
            <person name="Zhu Q."/>
            <person name="Hogenkamp D."/>
            <person name="Dixit R."/>
            <person name="Oppert B."/>
            <person name="Jiang H."/>
            <person name="Zou Z."/>
            <person name="Marshall J."/>
            <person name="Elpidina E."/>
            <person name="Vinokurov K."/>
            <person name="Oppert C."/>
            <person name="Zou Z."/>
            <person name="Evans J."/>
            <person name="Lu Z."/>
            <person name="Zhao P."/>
            <person name="Sumathipala N."/>
            <person name="Altincicek B."/>
            <person name="Vilcinskas A."/>
            <person name="Williams M."/>
            <person name="Hultmark D."/>
            <person name="Hetru C."/>
            <person name="Jiang H."/>
            <person name="Grimmelikhuijzen C.J."/>
            <person name="Hauser F."/>
            <person name="Cazzamali G."/>
            <person name="Williamson M."/>
            <person name="Park Y."/>
            <person name="Li B."/>
            <person name="Tanaka Y."/>
            <person name="Predel R."/>
            <person name="Neupert S."/>
            <person name="Schachtner J."/>
            <person name="Verleyen P."/>
            <person name="Raible F."/>
            <person name="Bork P."/>
            <person name="Friedrich M."/>
            <person name="Walden K.K."/>
            <person name="Robertson H.M."/>
            <person name="Angeli S."/>
            <person name="Foret S."/>
            <person name="Bucher G."/>
            <person name="Schuetz S."/>
            <person name="Maleszka R."/>
            <person name="Wimmer E.A."/>
            <person name="Beeman R.W."/>
            <person name="Lorenzen M."/>
            <person name="Tomoyasu Y."/>
            <person name="Miller S.C."/>
            <person name="Grossmann D."/>
            <person name="Bucher G."/>
        </authorList>
    </citation>
    <scope>NUCLEOTIDE SEQUENCE [LARGE SCALE GENOMIC DNA]</scope>
    <source>
        <strain evidence="2 3">Georgia GA2</strain>
    </source>
</reference>
<evidence type="ECO:0008006" key="4">
    <source>
        <dbReference type="Google" id="ProtNLM"/>
    </source>
</evidence>
<dbReference type="InParanoid" id="A0A139W9Y2"/>
<sequence>MAGSSPPLTLEAIMGAMKTLLAPLSERLQRLEEAVFSDKASEAGSTSTFTGFSAHSLKSGESRQPPGDAGKWQRVSSVANERKYGFTKARSVSDQIRIQPTTVADFRSFTKFMDEEKIPYHTFTLPEEKNTRVVLRGIPVQVSMEAVLQDLKLQGFNPVCVHRMHAGKRQLPPSAA</sequence>
<organism evidence="2 3">
    <name type="scientific">Tribolium castaneum</name>
    <name type="common">Red flour beetle</name>
    <dbReference type="NCBI Taxonomy" id="7070"/>
    <lineage>
        <taxon>Eukaryota</taxon>
        <taxon>Metazoa</taxon>
        <taxon>Ecdysozoa</taxon>
        <taxon>Arthropoda</taxon>
        <taxon>Hexapoda</taxon>
        <taxon>Insecta</taxon>
        <taxon>Pterygota</taxon>
        <taxon>Neoptera</taxon>
        <taxon>Endopterygota</taxon>
        <taxon>Coleoptera</taxon>
        <taxon>Polyphaga</taxon>
        <taxon>Cucujiformia</taxon>
        <taxon>Tenebrionidae</taxon>
        <taxon>Tenebrionidae incertae sedis</taxon>
        <taxon>Tribolium</taxon>
    </lineage>
</organism>
<evidence type="ECO:0000313" key="2">
    <source>
        <dbReference type="EMBL" id="KYB24722.1"/>
    </source>
</evidence>
<name>A0A139W9Y2_TRICA</name>
<protein>
    <recommendedName>
        <fullName evidence="4">Nucleic-acid-binding protein from transposon X-element-like Protein</fullName>
    </recommendedName>
</protein>
<dbReference type="PANTHER" id="PTHR33273">
    <property type="entry name" value="DOMAIN-CONTAINING PROTEIN, PUTATIVE-RELATED"/>
    <property type="match status" value="1"/>
</dbReference>
<dbReference type="AlphaFoldDB" id="A0A139W9Y2"/>
<evidence type="ECO:0000256" key="1">
    <source>
        <dbReference type="SAM" id="MobiDB-lite"/>
    </source>
</evidence>
<dbReference type="PANTHER" id="PTHR33273:SF2">
    <property type="entry name" value="ENDONUCLEASE_EXONUCLEASE_PHOSPHATASE DOMAIN-CONTAINING PROTEIN"/>
    <property type="match status" value="1"/>
</dbReference>
<dbReference type="EMBL" id="KQ971825">
    <property type="protein sequence ID" value="KYB24722.1"/>
    <property type="molecule type" value="Genomic_DNA"/>
</dbReference>
<reference evidence="2 3" key="2">
    <citation type="journal article" date="2010" name="Nucleic Acids Res.">
        <title>BeetleBase in 2010: revisions to provide comprehensive genomic information for Tribolium castaneum.</title>
        <authorList>
            <person name="Kim H.S."/>
            <person name="Murphy T."/>
            <person name="Xia J."/>
            <person name="Caragea D."/>
            <person name="Park Y."/>
            <person name="Beeman R.W."/>
            <person name="Lorenzen M.D."/>
            <person name="Butcher S."/>
            <person name="Manak J.R."/>
            <person name="Brown S.J."/>
        </authorList>
    </citation>
    <scope>NUCLEOTIDE SEQUENCE [LARGE SCALE GENOMIC DNA]</scope>
    <source>
        <strain evidence="2 3">Georgia GA2</strain>
    </source>
</reference>
<keyword evidence="3" id="KW-1185">Reference proteome</keyword>
<feature type="region of interest" description="Disordered" evidence="1">
    <location>
        <begin position="43"/>
        <end position="76"/>
    </location>
</feature>
<gene>
    <name evidence="2" type="primary">AUGUSTUS-3.0.2_31008</name>
    <name evidence="2" type="ORF">TcasGA2_TC031008</name>
</gene>
<feature type="compositionally biased region" description="Polar residues" evidence="1">
    <location>
        <begin position="43"/>
        <end position="53"/>
    </location>
</feature>